<dbReference type="EMBL" id="JAFNME010000012">
    <property type="protein sequence ID" value="MBO1249602.1"/>
    <property type="molecule type" value="Genomic_DNA"/>
</dbReference>
<dbReference type="PROSITE" id="PS50975">
    <property type="entry name" value="ATP_GRASP"/>
    <property type="match status" value="1"/>
</dbReference>
<evidence type="ECO:0000256" key="5">
    <source>
        <dbReference type="PROSITE-ProRule" id="PRU00409"/>
    </source>
</evidence>
<sequence>MKKQKIIILGGNPETGAIVDVANKMGLHTIVIDPYPNAPAKKNAHSTYNIDVRETDKINKIIKNEQVGGVLVGVADPLVPYYEKICRENNFPCYATKEIINYFSSKSNFAGICSKNNINVIPSYSTDSDLNKLAYPVVIKPVDSGAGVGISICNTPIEAEIGIKKALEVSIKKEYLIEKYMECDDMFAYYTFINGEVYLSALADRYKTKKQGTSSSVCIAAEYPSKYKEIFIEKIHPKLVLMFKKLGVHNGVLLIQFFVDQENFYAYDPGFRIQGEAPHIYLKHFNNFDHREMLINFAMTGSMYSGNFSEKNNCLFSGEHAATLWVLLKAGTIGKISGIAEIKSHPNVINFIQRFNSNDIIENNMLGTERQVFCRIYTTAKEKSEVQKTINFIKDNLIIEDNKKQDMILDFWNGHEK</sequence>
<dbReference type="Pfam" id="PF07478">
    <property type="entry name" value="Dala_Dala_lig_C"/>
    <property type="match status" value="1"/>
</dbReference>
<dbReference type="GO" id="GO:0008716">
    <property type="term" value="F:D-alanine-D-alanine ligase activity"/>
    <property type="evidence" value="ECO:0007669"/>
    <property type="project" value="InterPro"/>
</dbReference>
<evidence type="ECO:0000256" key="4">
    <source>
        <dbReference type="ARBA" id="ARBA00023316"/>
    </source>
</evidence>
<dbReference type="RefSeq" id="WP_207575122.1">
    <property type="nucleotide sequence ID" value="NZ_JAFNME010000012.1"/>
</dbReference>
<dbReference type="GO" id="GO:0071555">
    <property type="term" value="P:cell wall organization"/>
    <property type="evidence" value="ECO:0007669"/>
    <property type="project" value="UniProtKB-KW"/>
</dbReference>
<evidence type="ECO:0000256" key="2">
    <source>
        <dbReference type="ARBA" id="ARBA00022741"/>
    </source>
</evidence>
<gene>
    <name evidence="7" type="ORF">J1777_07125</name>
</gene>
<dbReference type="Proteomes" id="UP000664731">
    <property type="component" value="Unassembled WGS sequence"/>
</dbReference>
<accession>A0A939KBK4</accession>
<dbReference type="SUPFAM" id="SSF52440">
    <property type="entry name" value="PreATP-grasp domain"/>
    <property type="match status" value="1"/>
</dbReference>
<dbReference type="InterPro" id="IPR011761">
    <property type="entry name" value="ATP-grasp"/>
</dbReference>
<evidence type="ECO:0000256" key="1">
    <source>
        <dbReference type="ARBA" id="ARBA00022598"/>
    </source>
</evidence>
<comment type="caution">
    <text evidence="7">The sequence shown here is derived from an EMBL/GenBank/DDBJ whole genome shotgun (WGS) entry which is preliminary data.</text>
</comment>
<feature type="domain" description="ATP-grasp" evidence="6">
    <location>
        <begin position="97"/>
        <end position="299"/>
    </location>
</feature>
<dbReference type="GO" id="GO:0005829">
    <property type="term" value="C:cytosol"/>
    <property type="evidence" value="ECO:0007669"/>
    <property type="project" value="TreeGrafter"/>
</dbReference>
<dbReference type="InterPro" id="IPR016185">
    <property type="entry name" value="PreATP-grasp_dom_sf"/>
</dbReference>
<keyword evidence="4" id="KW-0961">Cell wall biogenesis/degradation</keyword>
<reference evidence="7" key="1">
    <citation type="submission" date="2021-03" db="EMBL/GenBank/DDBJ databases">
        <title>Comamonas denitrificans.</title>
        <authorList>
            <person name="Finster K."/>
        </authorList>
    </citation>
    <scope>NUCLEOTIDE SEQUENCE</scope>
    <source>
        <strain evidence="7">MM2021_4</strain>
    </source>
</reference>
<keyword evidence="2 5" id="KW-0547">Nucleotide-binding</keyword>
<name>A0A939KBK4_9BURK</name>
<dbReference type="Gene3D" id="3.30.470.20">
    <property type="entry name" value="ATP-grasp fold, B domain"/>
    <property type="match status" value="1"/>
</dbReference>
<proteinExistence type="predicted"/>
<dbReference type="InterPro" id="IPR011095">
    <property type="entry name" value="Dala_Dala_lig_C"/>
</dbReference>
<evidence type="ECO:0000259" key="6">
    <source>
        <dbReference type="PROSITE" id="PS50975"/>
    </source>
</evidence>
<dbReference type="Gene3D" id="3.40.50.20">
    <property type="match status" value="1"/>
</dbReference>
<organism evidence="7 8">
    <name type="scientific">Comamonas denitrificans</name>
    <dbReference type="NCBI Taxonomy" id="117506"/>
    <lineage>
        <taxon>Bacteria</taxon>
        <taxon>Pseudomonadati</taxon>
        <taxon>Pseudomonadota</taxon>
        <taxon>Betaproteobacteria</taxon>
        <taxon>Burkholderiales</taxon>
        <taxon>Comamonadaceae</taxon>
        <taxon>Comamonas</taxon>
    </lineage>
</organism>
<evidence type="ECO:0000313" key="7">
    <source>
        <dbReference type="EMBL" id="MBO1249602.1"/>
    </source>
</evidence>
<protein>
    <recommendedName>
        <fullName evidence="6">ATP-grasp domain-containing protein</fullName>
    </recommendedName>
</protein>
<evidence type="ECO:0000313" key="8">
    <source>
        <dbReference type="Proteomes" id="UP000664731"/>
    </source>
</evidence>
<keyword evidence="1" id="KW-0436">Ligase</keyword>
<dbReference type="InterPro" id="IPR013815">
    <property type="entry name" value="ATP_grasp_subdomain_1"/>
</dbReference>
<dbReference type="AlphaFoldDB" id="A0A939KBK4"/>
<dbReference type="PANTHER" id="PTHR43055">
    <property type="entry name" value="FORMATE-DEPENDENT PHOSPHORIBOSYLGLYCINAMIDE FORMYLTRANSFERASE"/>
    <property type="match status" value="1"/>
</dbReference>
<dbReference type="GO" id="GO:0046872">
    <property type="term" value="F:metal ion binding"/>
    <property type="evidence" value="ECO:0007669"/>
    <property type="project" value="InterPro"/>
</dbReference>
<evidence type="ECO:0000256" key="3">
    <source>
        <dbReference type="ARBA" id="ARBA00022840"/>
    </source>
</evidence>
<keyword evidence="3 5" id="KW-0067">ATP-binding</keyword>
<keyword evidence="8" id="KW-1185">Reference proteome</keyword>
<dbReference type="SUPFAM" id="SSF56059">
    <property type="entry name" value="Glutathione synthetase ATP-binding domain-like"/>
    <property type="match status" value="1"/>
</dbReference>
<dbReference type="PANTHER" id="PTHR43055:SF1">
    <property type="entry name" value="FORMATE-DEPENDENT PHOSPHORIBOSYLGLYCINAMIDE FORMYLTRANSFERASE"/>
    <property type="match status" value="1"/>
</dbReference>
<dbReference type="GO" id="GO:0005524">
    <property type="term" value="F:ATP binding"/>
    <property type="evidence" value="ECO:0007669"/>
    <property type="project" value="UniProtKB-UniRule"/>
</dbReference>
<dbReference type="Gene3D" id="3.30.1490.20">
    <property type="entry name" value="ATP-grasp fold, A domain"/>
    <property type="match status" value="1"/>
</dbReference>